<comment type="catalytic activity">
    <reaction evidence="1 8">
        <text>Hydrolysis of terminal non-reducing beta-D-galactose residues in beta-D-galactosides.</text>
        <dbReference type="EC" id="3.2.1.23"/>
    </reaction>
</comment>
<comment type="similarity">
    <text evidence="2 8">Belongs to the glycosyl hydrolase 42 family.</text>
</comment>
<dbReference type="SUPFAM" id="SSF51445">
    <property type="entry name" value="(Trans)glycosidases"/>
    <property type="match status" value="1"/>
</dbReference>
<evidence type="ECO:0000256" key="7">
    <source>
        <dbReference type="ARBA" id="ARBA00023295"/>
    </source>
</evidence>
<dbReference type="InterPro" id="IPR017853">
    <property type="entry name" value="GH"/>
</dbReference>
<name>A0ABQ0BPM9_9FIRM</name>
<feature type="domain" description="Glycoside hydrolase family 42 N-terminal" evidence="9">
    <location>
        <begin position="17"/>
        <end position="398"/>
    </location>
</feature>
<evidence type="ECO:0000256" key="4">
    <source>
        <dbReference type="ARBA" id="ARBA00022723"/>
    </source>
</evidence>
<keyword evidence="6" id="KW-0862">Zinc</keyword>
<comment type="caution">
    <text evidence="12">The sequence shown here is derived from an EMBL/GenBank/DDBJ whole genome shotgun (WGS) entry which is preliminary data.</text>
</comment>
<dbReference type="PANTHER" id="PTHR36447">
    <property type="entry name" value="BETA-GALACTOSIDASE GANA"/>
    <property type="match status" value="1"/>
</dbReference>
<evidence type="ECO:0000313" key="12">
    <source>
        <dbReference type="EMBL" id="GAA6498479.1"/>
    </source>
</evidence>
<dbReference type="Pfam" id="PF08532">
    <property type="entry name" value="Glyco_hydro_42M"/>
    <property type="match status" value="1"/>
</dbReference>
<dbReference type="PANTHER" id="PTHR36447:SF2">
    <property type="entry name" value="BETA-GALACTOSIDASE YESZ"/>
    <property type="match status" value="1"/>
</dbReference>
<dbReference type="InterPro" id="IPR013529">
    <property type="entry name" value="Glyco_hydro_42_N"/>
</dbReference>
<dbReference type="InterPro" id="IPR003476">
    <property type="entry name" value="Glyco_hydro_42"/>
</dbReference>
<evidence type="ECO:0000259" key="11">
    <source>
        <dbReference type="Pfam" id="PF08533"/>
    </source>
</evidence>
<dbReference type="InterPro" id="IPR013738">
    <property type="entry name" value="Beta_galactosidase_Trimer"/>
</dbReference>
<dbReference type="Gene3D" id="3.20.20.80">
    <property type="entry name" value="Glycosidases"/>
    <property type="match status" value="1"/>
</dbReference>
<dbReference type="PIRSF" id="PIRSF001084">
    <property type="entry name" value="B-galactosidase"/>
    <property type="match status" value="1"/>
</dbReference>
<protein>
    <recommendedName>
        <fullName evidence="3 8">Beta-galactosidase</fullName>
        <shortName evidence="8">Beta-gal</shortName>
        <ecNumber evidence="3 8">3.2.1.23</ecNumber>
    </recommendedName>
</protein>
<dbReference type="InterPro" id="IPR029062">
    <property type="entry name" value="Class_I_gatase-like"/>
</dbReference>
<gene>
    <name evidence="12" type="ORF">K340107D12_12950</name>
</gene>
<keyword evidence="5 8" id="KW-0378">Hydrolase</keyword>
<dbReference type="Pfam" id="PF08533">
    <property type="entry name" value="Glyco_hydro_42C"/>
    <property type="match status" value="1"/>
</dbReference>
<evidence type="ECO:0000256" key="1">
    <source>
        <dbReference type="ARBA" id="ARBA00001412"/>
    </source>
</evidence>
<accession>A0ABQ0BPM9</accession>
<dbReference type="CDD" id="cd03143">
    <property type="entry name" value="A4_beta-galactosidase_middle_domain"/>
    <property type="match status" value="1"/>
</dbReference>
<evidence type="ECO:0000256" key="5">
    <source>
        <dbReference type="ARBA" id="ARBA00022801"/>
    </source>
</evidence>
<dbReference type="Gene3D" id="2.60.40.1180">
    <property type="entry name" value="Golgi alpha-mannosidase II"/>
    <property type="match status" value="1"/>
</dbReference>
<dbReference type="Pfam" id="PF02449">
    <property type="entry name" value="Glyco_hydro_42"/>
    <property type="match status" value="1"/>
</dbReference>
<dbReference type="InterPro" id="IPR013739">
    <property type="entry name" value="Beta_galactosidase_C"/>
</dbReference>
<evidence type="ECO:0000256" key="8">
    <source>
        <dbReference type="PIRNR" id="PIRNR001084"/>
    </source>
</evidence>
<feature type="domain" description="Beta-galactosidase trimerisation" evidence="10">
    <location>
        <begin position="410"/>
        <end position="609"/>
    </location>
</feature>
<proteinExistence type="inferred from homology"/>
<feature type="domain" description="Beta-galactosidase C-terminal" evidence="11">
    <location>
        <begin position="627"/>
        <end position="681"/>
    </location>
</feature>
<evidence type="ECO:0000256" key="2">
    <source>
        <dbReference type="ARBA" id="ARBA00005940"/>
    </source>
</evidence>
<dbReference type="Gene3D" id="3.40.50.880">
    <property type="match status" value="1"/>
</dbReference>
<evidence type="ECO:0000259" key="10">
    <source>
        <dbReference type="Pfam" id="PF08532"/>
    </source>
</evidence>
<dbReference type="RefSeq" id="WP_227210419.1">
    <property type="nucleotide sequence ID" value="NZ_BAABZQ010000001.1"/>
</dbReference>
<evidence type="ECO:0000256" key="6">
    <source>
        <dbReference type="ARBA" id="ARBA00022833"/>
    </source>
</evidence>
<organism evidence="12 13">
    <name type="scientific">Blautia parvula</name>
    <dbReference type="NCBI Taxonomy" id="2877527"/>
    <lineage>
        <taxon>Bacteria</taxon>
        <taxon>Bacillati</taxon>
        <taxon>Bacillota</taxon>
        <taxon>Clostridia</taxon>
        <taxon>Lachnospirales</taxon>
        <taxon>Lachnospiraceae</taxon>
        <taxon>Blautia</taxon>
    </lineage>
</organism>
<evidence type="ECO:0000259" key="9">
    <source>
        <dbReference type="Pfam" id="PF02449"/>
    </source>
</evidence>
<keyword evidence="7 8" id="KW-0326">Glycosidase</keyword>
<dbReference type="EC" id="3.2.1.23" evidence="3 8"/>
<evidence type="ECO:0000313" key="13">
    <source>
        <dbReference type="Proteomes" id="UP001600941"/>
    </source>
</evidence>
<dbReference type="Proteomes" id="UP001600941">
    <property type="component" value="Unassembled WGS sequence"/>
</dbReference>
<reference evidence="12 13" key="1">
    <citation type="submission" date="2024-04" db="EMBL/GenBank/DDBJ databases">
        <title>Defined microbial consortia suppress multidrug-resistant proinflammatory Enterobacteriaceae via ecological control.</title>
        <authorList>
            <person name="Furuichi M."/>
            <person name="Kawaguchi T."/>
            <person name="Pust M."/>
            <person name="Yasuma K."/>
            <person name="Plichta D."/>
            <person name="Hasegawa N."/>
            <person name="Ohya T."/>
            <person name="Bhattarai S."/>
            <person name="Sasajima S."/>
            <person name="Aoto Y."/>
            <person name="Tuganbaev T."/>
            <person name="Yaginuma M."/>
            <person name="Ueda M."/>
            <person name="Okahashi N."/>
            <person name="Amafuji K."/>
            <person name="Kiridooshi Y."/>
            <person name="Sugita K."/>
            <person name="Strazar M."/>
            <person name="Skelly A."/>
            <person name="Suda W."/>
            <person name="Hattori M."/>
            <person name="Nakamoto N."/>
            <person name="Caballero S."/>
            <person name="Norman J."/>
            <person name="Olle B."/>
            <person name="Tanoue T."/>
            <person name="Arita M."/>
            <person name="Bucci V."/>
            <person name="Atarashi K."/>
            <person name="Xavier R."/>
            <person name="Honda K."/>
        </authorList>
    </citation>
    <scope>NUCLEOTIDE SEQUENCE [LARGE SCALE GENOMIC DNA]</scope>
    <source>
        <strain evidence="13">k34-0107-D12</strain>
    </source>
</reference>
<keyword evidence="13" id="KW-1185">Reference proteome</keyword>
<keyword evidence="4" id="KW-0479">Metal-binding</keyword>
<evidence type="ECO:0000256" key="3">
    <source>
        <dbReference type="ARBA" id="ARBA00012756"/>
    </source>
</evidence>
<dbReference type="SUPFAM" id="SSF52317">
    <property type="entry name" value="Class I glutamine amidotransferase-like"/>
    <property type="match status" value="1"/>
</dbReference>
<dbReference type="InterPro" id="IPR013780">
    <property type="entry name" value="Glyco_hydro_b"/>
</dbReference>
<sequence length="685" mass="79039">MNSKQNFQWSEMTMGTCYYPEHWDKGIWEDDLDRMQAAGITVIRIAEFAWNKFEPEEGVFTFSFFDEFLELCLKKEMKVIFGTPTATPPAWLTEKYPEVLNGSREGVLYRHGGRRHYNYNSPKYQELCKRVVAAIAEHYGSHSAIVGWQIDNELNCETCEFYSEADSIAFRQYLREKYNSLENLNKAWGTVFWNQTYTDWEQVYVPRPTLSRGINPHLHLDYYRFISHSTIRFCSMQAEIIKKYRKPGDFITTNGMFWNVDNHKMEKECLDVYTYDSYPSFAFGLDRDPKTSEDLNDRRWSMHLNEVRSVCPHFGIMEQQSGANGWTTRMEGPAPRPGQLILWAMQSVAHGADYISFFRWRTCTLGTEIYWHGILDYDNRDNRKLEEVKEFCRKFKKLDAVCQSEYTASFALLKDYDNVWDTEVDVWHERVAAVSEDEIFAASELTHTPYDVVYLQKDSELSDLAGYPVIFYPHPVMINEEREALLEAYVKQGGTLIIGCRAGYKDMNGQCVMLPQPGILQKLTGTDVRDFTFTSPAEDTVSAQWGEEKLETPVFNDILTALKGTSVLAVYQNSYYAGTAALTENKVGNGRVLHLGSTFSRQNVRRLLEYTGVCEPFSHIIDAPEEVELVMRTKGEKSFLFALNYHPAPVAIELKECVKDLYTDTSAEGKVILPAYGTAVYEIKR</sequence>
<dbReference type="EMBL" id="BAABZQ010000001">
    <property type="protein sequence ID" value="GAA6498479.1"/>
    <property type="molecule type" value="Genomic_DNA"/>
</dbReference>